<dbReference type="EMBL" id="NWUJ01000008">
    <property type="protein sequence ID" value="PFH33637.1"/>
    <property type="molecule type" value="Genomic_DNA"/>
</dbReference>
<organism evidence="3 4">
    <name type="scientific">Besnoitia besnoiti</name>
    <name type="common">Apicomplexan protozoan</name>
    <dbReference type="NCBI Taxonomy" id="94643"/>
    <lineage>
        <taxon>Eukaryota</taxon>
        <taxon>Sar</taxon>
        <taxon>Alveolata</taxon>
        <taxon>Apicomplexa</taxon>
        <taxon>Conoidasida</taxon>
        <taxon>Coccidia</taxon>
        <taxon>Eucoccidiorida</taxon>
        <taxon>Eimeriorina</taxon>
        <taxon>Sarcocystidae</taxon>
        <taxon>Besnoitia</taxon>
    </lineage>
</organism>
<dbReference type="PANTHER" id="PTHR48100">
    <property type="entry name" value="BROAD-SPECIFICITY PHOSPHATASE YOR283W-RELATED"/>
    <property type="match status" value="1"/>
</dbReference>
<dbReference type="VEuPathDB" id="ToxoDB:BESB_078530"/>
<dbReference type="InterPro" id="IPR029033">
    <property type="entry name" value="His_PPase_superfam"/>
</dbReference>
<dbReference type="Gene3D" id="3.40.50.1240">
    <property type="entry name" value="Phosphoglycerate mutase-like"/>
    <property type="match status" value="2"/>
</dbReference>
<evidence type="ECO:0000313" key="4">
    <source>
        <dbReference type="Proteomes" id="UP000224006"/>
    </source>
</evidence>
<evidence type="ECO:0000256" key="2">
    <source>
        <dbReference type="SAM" id="Phobius"/>
    </source>
</evidence>
<keyword evidence="2" id="KW-1133">Transmembrane helix</keyword>
<evidence type="ECO:0000313" key="3">
    <source>
        <dbReference type="EMBL" id="PFH33637.1"/>
    </source>
</evidence>
<dbReference type="SUPFAM" id="SSF53254">
    <property type="entry name" value="Phosphoglycerate mutase-like"/>
    <property type="match status" value="2"/>
</dbReference>
<comment type="caution">
    <text evidence="3">The sequence shown here is derived from an EMBL/GenBank/DDBJ whole genome shotgun (WGS) entry which is preliminary data.</text>
</comment>
<gene>
    <name evidence="3" type="ORF">BESB_078530</name>
</gene>
<feature type="region of interest" description="Disordered" evidence="1">
    <location>
        <begin position="362"/>
        <end position="381"/>
    </location>
</feature>
<accession>A0A2A9MDF2</accession>
<feature type="transmembrane region" description="Helical" evidence="2">
    <location>
        <begin position="45"/>
        <end position="66"/>
    </location>
</feature>
<dbReference type="Proteomes" id="UP000224006">
    <property type="component" value="Chromosome VII"/>
</dbReference>
<feature type="region of interest" description="Disordered" evidence="1">
    <location>
        <begin position="297"/>
        <end position="319"/>
    </location>
</feature>
<dbReference type="RefSeq" id="XP_029217646.1">
    <property type="nucleotide sequence ID" value="XM_029366215.1"/>
</dbReference>
<keyword evidence="2" id="KW-0472">Membrane</keyword>
<dbReference type="GeneID" id="40312780"/>
<dbReference type="KEGG" id="bbes:BESB_078530"/>
<dbReference type="GO" id="GO:0016791">
    <property type="term" value="F:phosphatase activity"/>
    <property type="evidence" value="ECO:0007669"/>
    <property type="project" value="TreeGrafter"/>
</dbReference>
<name>A0A2A9MDF2_BESBE</name>
<dbReference type="GO" id="GO:0005829">
    <property type="term" value="C:cytosol"/>
    <property type="evidence" value="ECO:0007669"/>
    <property type="project" value="TreeGrafter"/>
</dbReference>
<dbReference type="AlphaFoldDB" id="A0A2A9MDF2"/>
<keyword evidence="2" id="KW-0812">Transmembrane</keyword>
<keyword evidence="4" id="KW-1185">Reference proteome</keyword>
<proteinExistence type="predicted"/>
<sequence length="637" mass="67826">MDSLSAAAASAAAQAAEAAGAALTTGSSSSSLLVFVFPFLFPPSLFLLLLLTFFVFFAASVLLRYLKILHLRRQQELLRLAASSAAAGVQPPGAAPAVYLSGISALCAPAAPSAGRWISFEHLALLALLTKDAAWNVLRKLGLAAYAILFFCLSGEERGLETALKRQRVSLDTADAIERRTIIFIRHGESVWNATFNRPMLSFFFPLRFCLFWLWELFLAPERDSVLFDSPLSTVGICQAAELRTALRGSAPSCVPPSSSPSLRGLSKGGSEVGWPALLTAWTASGAGGAFAGAPQSSVEMETLGDSAEGARDGSVGDPCRAGMAVTSGKVERRFVGVAAKKTAAGWNEDADDGQAERALTASDGVRTRQGQCGAPAATSLSLAKAEEREEGMRSRARSVEDACCATAAGLGEGRDGAEDSVLGESTDTKRAAATIESAGLQTANAIQDSLVLVTSNLRRAISTLLIALGPSVQVHSQTVQILSSLQESTRFPDALSLSSFSFSRKSSPPLSQLEEAIVGASLGQLYASHLDQKFNRGNKRIYTTLVGRLFAFSAWLFAEGSTERQAVVVVGHSRWLRYFFRMFLPADQTHPAAEKKLSNCGVLKFDFLQLRQKGSARTDYLIDSRSCQLLRGAFAS</sequence>
<protein>
    <submittedName>
        <fullName evidence="3">Phosphoglycerate mutase family protein</fullName>
    </submittedName>
</protein>
<dbReference type="OrthoDB" id="496981at2759"/>
<reference evidence="3 4" key="1">
    <citation type="submission" date="2017-09" db="EMBL/GenBank/DDBJ databases">
        <title>Genome sequencing of Besnoitia besnoiti strain Bb-Ger1.</title>
        <authorList>
            <person name="Schares G."/>
            <person name="Venepally P."/>
            <person name="Lorenzi H.A."/>
        </authorList>
    </citation>
    <scope>NUCLEOTIDE SEQUENCE [LARGE SCALE GENOMIC DNA]</scope>
    <source>
        <strain evidence="3 4">Bb-Ger1</strain>
    </source>
</reference>
<dbReference type="InterPro" id="IPR050275">
    <property type="entry name" value="PGM_Phosphatase"/>
</dbReference>
<dbReference type="PANTHER" id="PTHR48100:SF33">
    <property type="entry name" value="PEPTIDASE S54 RHOMBOID DOMAIN-CONTAINING PROTEIN"/>
    <property type="match status" value="1"/>
</dbReference>
<evidence type="ECO:0000256" key="1">
    <source>
        <dbReference type="SAM" id="MobiDB-lite"/>
    </source>
</evidence>